<organism evidence="1 2">
    <name type="scientific">Dictyobacter arantiisoli</name>
    <dbReference type="NCBI Taxonomy" id="2014874"/>
    <lineage>
        <taxon>Bacteria</taxon>
        <taxon>Bacillati</taxon>
        <taxon>Chloroflexota</taxon>
        <taxon>Ktedonobacteria</taxon>
        <taxon>Ktedonobacterales</taxon>
        <taxon>Dictyobacteraceae</taxon>
        <taxon>Dictyobacter</taxon>
    </lineage>
</organism>
<reference evidence="1 2" key="1">
    <citation type="submission" date="2019-01" db="EMBL/GenBank/DDBJ databases">
        <title>Draft genome sequence of Dictyobacter sp. Uno17.</title>
        <authorList>
            <person name="Wang C.M."/>
            <person name="Zheng Y."/>
            <person name="Sakai Y."/>
            <person name="Abe K."/>
            <person name="Yokota A."/>
            <person name="Yabe S."/>
        </authorList>
    </citation>
    <scope>NUCLEOTIDE SEQUENCE [LARGE SCALE GENOMIC DNA]</scope>
    <source>
        <strain evidence="1 2">Uno17</strain>
    </source>
</reference>
<evidence type="ECO:0000313" key="2">
    <source>
        <dbReference type="Proteomes" id="UP000322530"/>
    </source>
</evidence>
<sequence>MIFLPVSIALVLIVLFMPSIYTEAHVSSNVPSPLSTKQGSWLTHNTTLRNQIIHYTQVETLFVKHDTGQNYTSTLLGNVWLEVDAQGHVQVAHTIYTSLDEKVFHQEIYEDGTTNIVVFGKNDSNHPSIKNPTASSNTTCLVQSPANTVQIRDMALPSFVNLSDLQKQGYVLKVNAHTKSQNVPTILVTTKALPVKQYVTNAPVHIWENTTQLAEVNAQRFDHFEIDQQNRLVFHSTARKDMNGTIISSSTYSYGTISIYNTHDVSLSVLSNPQQILTEGCTR</sequence>
<dbReference type="EMBL" id="BIXY01000050">
    <property type="protein sequence ID" value="GCF09721.1"/>
    <property type="molecule type" value="Genomic_DNA"/>
</dbReference>
<name>A0A5A5TDU5_9CHLR</name>
<gene>
    <name evidence="1" type="ORF">KDI_32850</name>
</gene>
<evidence type="ECO:0000313" key="1">
    <source>
        <dbReference type="EMBL" id="GCF09721.1"/>
    </source>
</evidence>
<dbReference type="AlphaFoldDB" id="A0A5A5TDU5"/>
<comment type="caution">
    <text evidence="1">The sequence shown here is derived from an EMBL/GenBank/DDBJ whole genome shotgun (WGS) entry which is preliminary data.</text>
</comment>
<protein>
    <submittedName>
        <fullName evidence="1">Uncharacterized protein</fullName>
    </submittedName>
</protein>
<proteinExistence type="predicted"/>
<dbReference type="Proteomes" id="UP000322530">
    <property type="component" value="Unassembled WGS sequence"/>
</dbReference>
<keyword evidence="2" id="KW-1185">Reference proteome</keyword>
<accession>A0A5A5TDU5</accession>